<evidence type="ECO:0000313" key="3">
    <source>
        <dbReference type="Proteomes" id="UP000346198"/>
    </source>
</evidence>
<reference evidence="2 3" key="1">
    <citation type="submission" date="2019-04" db="EMBL/GenBank/DDBJ databases">
        <authorList>
            <person name="Van Vliet M D."/>
        </authorList>
    </citation>
    <scope>NUCLEOTIDE SEQUENCE [LARGE SCALE GENOMIC DNA]</scope>
    <source>
        <strain evidence="2 3">F21</strain>
    </source>
</reference>
<dbReference type="InterPro" id="IPR036291">
    <property type="entry name" value="NAD(P)-bd_dom_sf"/>
</dbReference>
<dbReference type="AlphaFoldDB" id="A0A6C2USS4"/>
<dbReference type="EMBL" id="CAAHFH010000003">
    <property type="protein sequence ID" value="VGO23382.1"/>
    <property type="molecule type" value="Genomic_DNA"/>
</dbReference>
<evidence type="ECO:0000313" key="2">
    <source>
        <dbReference type="EMBL" id="VGO23382.1"/>
    </source>
</evidence>
<dbReference type="PANTHER" id="PTHR42879">
    <property type="entry name" value="3-OXOACYL-(ACYL-CARRIER-PROTEIN) REDUCTASE"/>
    <property type="match status" value="1"/>
</dbReference>
<dbReference type="Gene3D" id="3.40.50.720">
    <property type="entry name" value="NAD(P)-binding Rossmann-like Domain"/>
    <property type="match status" value="1"/>
</dbReference>
<gene>
    <name evidence="2" type="primary">fabG_6</name>
    <name evidence="2" type="ORF">SCARR_05489</name>
</gene>
<organism evidence="2 3">
    <name type="scientific">Pontiella sulfatireligans</name>
    <dbReference type="NCBI Taxonomy" id="2750658"/>
    <lineage>
        <taxon>Bacteria</taxon>
        <taxon>Pseudomonadati</taxon>
        <taxon>Kiritimatiellota</taxon>
        <taxon>Kiritimatiellia</taxon>
        <taxon>Kiritimatiellales</taxon>
        <taxon>Pontiellaceae</taxon>
        <taxon>Pontiella</taxon>
    </lineage>
</organism>
<evidence type="ECO:0000256" key="1">
    <source>
        <dbReference type="ARBA" id="ARBA00006484"/>
    </source>
</evidence>
<dbReference type="RefSeq" id="WP_136065660.1">
    <property type="nucleotide sequence ID" value="NZ_CAAHFH010000003.1"/>
</dbReference>
<dbReference type="InterPro" id="IPR002347">
    <property type="entry name" value="SDR_fam"/>
</dbReference>
<proteinExistence type="inferred from homology"/>
<dbReference type="PRINTS" id="PR00080">
    <property type="entry name" value="SDRFAMILY"/>
</dbReference>
<dbReference type="PANTHER" id="PTHR42879:SF2">
    <property type="entry name" value="3-OXOACYL-[ACYL-CARRIER-PROTEIN] REDUCTASE FABG"/>
    <property type="match status" value="1"/>
</dbReference>
<dbReference type="PRINTS" id="PR00081">
    <property type="entry name" value="GDHRDH"/>
</dbReference>
<protein>
    <submittedName>
        <fullName evidence="2">3-oxoacyl-[acyl-carrier-protein] reductase FabG</fullName>
    </submittedName>
</protein>
<name>A0A6C2USS4_9BACT</name>
<dbReference type="FunFam" id="3.40.50.720:FF:000084">
    <property type="entry name" value="Short-chain dehydrogenase reductase"/>
    <property type="match status" value="1"/>
</dbReference>
<dbReference type="Pfam" id="PF13561">
    <property type="entry name" value="adh_short_C2"/>
    <property type="match status" value="1"/>
</dbReference>
<dbReference type="SUPFAM" id="SSF51735">
    <property type="entry name" value="NAD(P)-binding Rossmann-fold domains"/>
    <property type="match status" value="1"/>
</dbReference>
<sequence>MKLNIKSKTALVTGGSRGIGTAICRDLAEEGVNVGINYNSSAAEAEELAKELAEQFGVKAVALKGNLAEEQDIFDMIAQCEEAIGEIGILVNNAAYCPSGPLTSYTKEEWEFTFSVNVTGCFIISREMVKRWLEREVKGKIVNVASQAAFLGSTSGHLPYDSSKGAMVSMTRAIAREVAPKGINVNAVAPGLVKTEMVKKNLETKLDSYLARIPLYRIAEPEEIASIVTFLASDAAAYMTGTTLDATGGMMMR</sequence>
<accession>A0A6C2USS4</accession>
<dbReference type="Proteomes" id="UP000346198">
    <property type="component" value="Unassembled WGS sequence"/>
</dbReference>
<dbReference type="InterPro" id="IPR050259">
    <property type="entry name" value="SDR"/>
</dbReference>
<comment type="similarity">
    <text evidence="1">Belongs to the short-chain dehydrogenases/reductases (SDR) family.</text>
</comment>
<keyword evidence="3" id="KW-1185">Reference proteome</keyword>